<dbReference type="Gene3D" id="1.20.1440.120">
    <property type="entry name" value="Recombination protein O, C-terminal domain"/>
    <property type="match status" value="1"/>
</dbReference>
<evidence type="ECO:0000313" key="11">
    <source>
        <dbReference type="Proteomes" id="UP000199758"/>
    </source>
</evidence>
<dbReference type="PANTHER" id="PTHR33991">
    <property type="entry name" value="DNA REPAIR PROTEIN RECO"/>
    <property type="match status" value="1"/>
</dbReference>
<dbReference type="PANTHER" id="PTHR33991:SF1">
    <property type="entry name" value="DNA REPAIR PROTEIN RECO"/>
    <property type="match status" value="1"/>
</dbReference>
<dbReference type="SUPFAM" id="SSF50249">
    <property type="entry name" value="Nucleic acid-binding proteins"/>
    <property type="match status" value="1"/>
</dbReference>
<reference evidence="10 11" key="1">
    <citation type="submission" date="2016-11" db="EMBL/GenBank/DDBJ databases">
        <authorList>
            <person name="Jaros S."/>
            <person name="Januszkiewicz K."/>
            <person name="Wedrychowicz H."/>
        </authorList>
    </citation>
    <scope>NUCLEOTIDE SEQUENCE [LARGE SCALE GENOMIC DNA]</scope>
    <source>
        <strain evidence="10 11">CGMCC 1.7049</strain>
    </source>
</reference>
<evidence type="ECO:0000256" key="5">
    <source>
        <dbReference type="ARBA" id="ARBA00023172"/>
    </source>
</evidence>
<evidence type="ECO:0000313" key="10">
    <source>
        <dbReference type="EMBL" id="SHG52658.1"/>
    </source>
</evidence>
<dbReference type="GO" id="GO:0006302">
    <property type="term" value="P:double-strand break repair"/>
    <property type="evidence" value="ECO:0007669"/>
    <property type="project" value="TreeGrafter"/>
</dbReference>
<feature type="domain" description="DNA replication/recombination mediator RecO N-terminal" evidence="9">
    <location>
        <begin position="9"/>
        <end position="77"/>
    </location>
</feature>
<dbReference type="InterPro" id="IPR037278">
    <property type="entry name" value="ARFGAP/RecO"/>
</dbReference>
<dbReference type="GO" id="GO:0006310">
    <property type="term" value="P:DNA recombination"/>
    <property type="evidence" value="ECO:0007669"/>
    <property type="project" value="UniProtKB-UniRule"/>
</dbReference>
<organism evidence="10 11">
    <name type="scientific">Hydrocarboniphaga daqingensis</name>
    <dbReference type="NCBI Taxonomy" id="490188"/>
    <lineage>
        <taxon>Bacteria</taxon>
        <taxon>Pseudomonadati</taxon>
        <taxon>Pseudomonadota</taxon>
        <taxon>Gammaproteobacteria</taxon>
        <taxon>Nevskiales</taxon>
        <taxon>Nevskiaceae</taxon>
        <taxon>Hydrocarboniphaga</taxon>
    </lineage>
</organism>
<dbReference type="Proteomes" id="UP000199758">
    <property type="component" value="Unassembled WGS sequence"/>
</dbReference>
<keyword evidence="6 8" id="KW-0234">DNA repair</keyword>
<dbReference type="InterPro" id="IPR042242">
    <property type="entry name" value="RecO_C"/>
</dbReference>
<evidence type="ECO:0000256" key="2">
    <source>
        <dbReference type="ARBA" id="ARBA00007452"/>
    </source>
</evidence>
<comment type="similarity">
    <text evidence="2 8">Belongs to the RecO family.</text>
</comment>
<dbReference type="EMBL" id="FQWZ01000001">
    <property type="protein sequence ID" value="SHG52658.1"/>
    <property type="molecule type" value="Genomic_DNA"/>
</dbReference>
<name>A0A1M5KIW6_9GAMM</name>
<keyword evidence="5 8" id="KW-0233">DNA recombination</keyword>
<protein>
    <recommendedName>
        <fullName evidence="3 8">DNA repair protein RecO</fullName>
    </recommendedName>
    <alternativeName>
        <fullName evidence="7 8">Recombination protein O</fullName>
    </alternativeName>
</protein>
<evidence type="ECO:0000256" key="7">
    <source>
        <dbReference type="ARBA" id="ARBA00033409"/>
    </source>
</evidence>
<evidence type="ECO:0000256" key="6">
    <source>
        <dbReference type="ARBA" id="ARBA00023204"/>
    </source>
</evidence>
<evidence type="ECO:0000256" key="4">
    <source>
        <dbReference type="ARBA" id="ARBA00022763"/>
    </source>
</evidence>
<dbReference type="OrthoDB" id="9804792at2"/>
<gene>
    <name evidence="8" type="primary">recO</name>
    <name evidence="10" type="ORF">SAMN04488068_0589</name>
</gene>
<comment type="function">
    <text evidence="1 8">Involved in DNA repair and RecF pathway recombination.</text>
</comment>
<keyword evidence="11" id="KW-1185">Reference proteome</keyword>
<dbReference type="Pfam" id="PF11967">
    <property type="entry name" value="RecO_N"/>
    <property type="match status" value="1"/>
</dbReference>
<evidence type="ECO:0000256" key="8">
    <source>
        <dbReference type="HAMAP-Rule" id="MF_00201"/>
    </source>
</evidence>
<sequence length="233" mass="25858">MTRARIQLTPGHVLRTQPYRDTSLLVEAWTYHHGRVGLIARGSRAPRSRTRALLQPFQPLLLSWNEQGDLGALTGVEADGHAAALPGEAIFSGWYLNELLIRLLPRHDPHPDLYADYVVALAQLPSALEAALRIFEKNLLTELGYGLQLDDDLDPATPYRYDTELGPVVADSGDGDAYAGSSLIALRDEQLDDETALRDARRLLRAPLRSLLGDKPLETARLLRQIRKSRPTA</sequence>
<dbReference type="STRING" id="490188.SAMN04488068_0589"/>
<dbReference type="NCBIfam" id="TIGR00613">
    <property type="entry name" value="reco"/>
    <property type="match status" value="1"/>
</dbReference>
<dbReference type="RefSeq" id="WP_072893651.1">
    <property type="nucleotide sequence ID" value="NZ_FQWZ01000001.1"/>
</dbReference>
<evidence type="ECO:0000256" key="1">
    <source>
        <dbReference type="ARBA" id="ARBA00003065"/>
    </source>
</evidence>
<dbReference type="InterPro" id="IPR012340">
    <property type="entry name" value="NA-bd_OB-fold"/>
</dbReference>
<dbReference type="GO" id="GO:0043590">
    <property type="term" value="C:bacterial nucleoid"/>
    <property type="evidence" value="ECO:0007669"/>
    <property type="project" value="TreeGrafter"/>
</dbReference>
<dbReference type="Gene3D" id="2.40.50.140">
    <property type="entry name" value="Nucleic acid-binding proteins"/>
    <property type="match status" value="1"/>
</dbReference>
<dbReference type="Pfam" id="PF02565">
    <property type="entry name" value="RecO_C"/>
    <property type="match status" value="1"/>
</dbReference>
<accession>A0A1M5KIW6</accession>
<evidence type="ECO:0000259" key="9">
    <source>
        <dbReference type="Pfam" id="PF11967"/>
    </source>
</evidence>
<dbReference type="AlphaFoldDB" id="A0A1M5KIW6"/>
<keyword evidence="4 8" id="KW-0227">DNA damage</keyword>
<dbReference type="InterPro" id="IPR003717">
    <property type="entry name" value="RecO"/>
</dbReference>
<dbReference type="InterPro" id="IPR022572">
    <property type="entry name" value="DNA_rep/recomb_RecO_N"/>
</dbReference>
<proteinExistence type="inferred from homology"/>
<dbReference type="SUPFAM" id="SSF57863">
    <property type="entry name" value="ArfGap/RecO-like zinc finger"/>
    <property type="match status" value="1"/>
</dbReference>
<dbReference type="HAMAP" id="MF_00201">
    <property type="entry name" value="RecO"/>
    <property type="match status" value="1"/>
</dbReference>
<evidence type="ECO:0000256" key="3">
    <source>
        <dbReference type="ARBA" id="ARBA00021310"/>
    </source>
</evidence>